<protein>
    <recommendedName>
        <fullName evidence="6">Radical SAM core domain-containing protein</fullName>
    </recommendedName>
</protein>
<evidence type="ECO:0000256" key="5">
    <source>
        <dbReference type="ARBA" id="ARBA00023014"/>
    </source>
</evidence>
<dbReference type="Pfam" id="PF04055">
    <property type="entry name" value="Radical_SAM"/>
    <property type="match status" value="1"/>
</dbReference>
<keyword evidence="8" id="KW-1185">Reference proteome</keyword>
<dbReference type="InterPro" id="IPR058240">
    <property type="entry name" value="rSAM_sf"/>
</dbReference>
<reference evidence="7 8" key="1">
    <citation type="submission" date="2020-03" db="EMBL/GenBank/DDBJ databases">
        <title>Whole genome shotgun sequence of Phytohabitans houttuyneae NBRC 108639.</title>
        <authorList>
            <person name="Komaki H."/>
            <person name="Tamura T."/>
        </authorList>
    </citation>
    <scope>NUCLEOTIDE SEQUENCE [LARGE SCALE GENOMIC DNA]</scope>
    <source>
        <strain evidence="7 8">NBRC 108639</strain>
    </source>
</reference>
<keyword evidence="2" id="KW-0949">S-adenosyl-L-methionine</keyword>
<dbReference type="GO" id="GO:0051536">
    <property type="term" value="F:iron-sulfur cluster binding"/>
    <property type="evidence" value="ECO:0007669"/>
    <property type="project" value="UniProtKB-KW"/>
</dbReference>
<dbReference type="RefSeq" id="WP_173061308.1">
    <property type="nucleotide sequence ID" value="NZ_BAABGO010000022.1"/>
</dbReference>
<dbReference type="Gene3D" id="3.80.30.20">
    <property type="entry name" value="tm_1862 like domain"/>
    <property type="match status" value="1"/>
</dbReference>
<dbReference type="InterPro" id="IPR006638">
    <property type="entry name" value="Elp3/MiaA/NifB-like_rSAM"/>
</dbReference>
<keyword evidence="4" id="KW-0408">Iron</keyword>
<comment type="cofactor">
    <cofactor evidence="1">
        <name>[4Fe-4S] cluster</name>
        <dbReference type="ChEBI" id="CHEBI:49883"/>
    </cofactor>
</comment>
<organism evidence="7 8">
    <name type="scientific">Phytohabitans houttuyneae</name>
    <dbReference type="NCBI Taxonomy" id="1076126"/>
    <lineage>
        <taxon>Bacteria</taxon>
        <taxon>Bacillati</taxon>
        <taxon>Actinomycetota</taxon>
        <taxon>Actinomycetes</taxon>
        <taxon>Micromonosporales</taxon>
        <taxon>Micromonosporaceae</taxon>
    </lineage>
</organism>
<dbReference type="GO" id="GO:0046872">
    <property type="term" value="F:metal ion binding"/>
    <property type="evidence" value="ECO:0007669"/>
    <property type="project" value="UniProtKB-KW"/>
</dbReference>
<dbReference type="GO" id="GO:0005829">
    <property type="term" value="C:cytosol"/>
    <property type="evidence" value="ECO:0007669"/>
    <property type="project" value="TreeGrafter"/>
</dbReference>
<evidence type="ECO:0000313" key="8">
    <source>
        <dbReference type="Proteomes" id="UP000482800"/>
    </source>
</evidence>
<evidence type="ECO:0000256" key="1">
    <source>
        <dbReference type="ARBA" id="ARBA00001966"/>
    </source>
</evidence>
<dbReference type="InterPro" id="IPR023404">
    <property type="entry name" value="rSAM_horseshoe"/>
</dbReference>
<comment type="caution">
    <text evidence="7">The sequence shown here is derived from an EMBL/GenBank/DDBJ whole genome shotgun (WGS) entry which is preliminary data.</text>
</comment>
<evidence type="ECO:0000259" key="6">
    <source>
        <dbReference type="PROSITE" id="PS51918"/>
    </source>
</evidence>
<dbReference type="Gene3D" id="3.40.50.280">
    <property type="entry name" value="Cobalamin-binding domain"/>
    <property type="match status" value="1"/>
</dbReference>
<dbReference type="InterPro" id="IPR007197">
    <property type="entry name" value="rSAM"/>
</dbReference>
<gene>
    <name evidence="7" type="ORF">Phou_058980</name>
</gene>
<evidence type="ECO:0000256" key="2">
    <source>
        <dbReference type="ARBA" id="ARBA00022691"/>
    </source>
</evidence>
<feature type="domain" description="Radical SAM core" evidence="6">
    <location>
        <begin position="161"/>
        <end position="395"/>
    </location>
</feature>
<dbReference type="PROSITE" id="PS51918">
    <property type="entry name" value="RADICAL_SAM"/>
    <property type="match status" value="1"/>
</dbReference>
<dbReference type="SFLD" id="SFLDG01082">
    <property type="entry name" value="B12-binding_domain_containing"/>
    <property type="match status" value="1"/>
</dbReference>
<dbReference type="GO" id="GO:0003824">
    <property type="term" value="F:catalytic activity"/>
    <property type="evidence" value="ECO:0007669"/>
    <property type="project" value="InterPro"/>
</dbReference>
<dbReference type="SMART" id="SM00729">
    <property type="entry name" value="Elp3"/>
    <property type="match status" value="1"/>
</dbReference>
<sequence>MTVARKKVAVVCATFNNDRSAKPDRYWLQPQSGLQIASQIDRERYDVTLHHEMWHGLYGVDDVPAVDLVFLTGLQRDFDRQRQLAYLFKRKGAVTVAGGSICTLFPDFAAEFFDAVCAGGVDSVPDVMRDFAHGQLRRLYISAPTSISDYRVDYRLLGEAGIGGQLHLVEASRGCDFACSFCTVPAERARHTTFGVDRVLAMIDDAIDSSPWWSMKRRYPIVSFIDNNFANDGPYTRELCAALRRHPRLKGWGALVTQDILRDHDLIEQMAGAKCRILFTGIESLDPAFLKANNKRQNVKYADTLFEDVAFARRRGIVVVYGYLFDPRVTTTAEMTAQAEELARIEVLTYPSYFSFIAPLLGTRLFWDSAERGEMRPHLRLRDLDGTTIAYHGGRDSDEELSRFAETVFRHTNRLVSRRRLVLKSLRMSWQTRRGHLVDHAVLLNANLRVMHEMHIASRGVHRNYLGGADILDPSYSWFPPDISPEDRRRYFDPILITDGESRLQPWLERYRPAARRALRVRPDPTG</sequence>
<dbReference type="EMBL" id="BLPF01000002">
    <property type="protein sequence ID" value="GFJ81718.1"/>
    <property type="molecule type" value="Genomic_DNA"/>
</dbReference>
<reference evidence="7 8" key="2">
    <citation type="submission" date="2020-03" db="EMBL/GenBank/DDBJ databases">
        <authorList>
            <person name="Ichikawa N."/>
            <person name="Kimura A."/>
            <person name="Kitahashi Y."/>
            <person name="Uohara A."/>
        </authorList>
    </citation>
    <scope>NUCLEOTIDE SEQUENCE [LARGE SCALE GENOMIC DNA]</scope>
    <source>
        <strain evidence="7 8">NBRC 108639</strain>
    </source>
</reference>
<accession>A0A6V8KH43</accession>
<evidence type="ECO:0000256" key="4">
    <source>
        <dbReference type="ARBA" id="ARBA00023004"/>
    </source>
</evidence>
<proteinExistence type="predicted"/>
<name>A0A6V8KH43_9ACTN</name>
<keyword evidence="3" id="KW-0479">Metal-binding</keyword>
<dbReference type="PANTHER" id="PTHR43409">
    <property type="entry name" value="ANAEROBIC MAGNESIUM-PROTOPORPHYRIN IX MONOMETHYL ESTER CYCLASE-RELATED"/>
    <property type="match status" value="1"/>
</dbReference>
<dbReference type="SFLD" id="SFLDS00029">
    <property type="entry name" value="Radical_SAM"/>
    <property type="match status" value="1"/>
</dbReference>
<dbReference type="AlphaFoldDB" id="A0A6V8KH43"/>
<evidence type="ECO:0000313" key="7">
    <source>
        <dbReference type="EMBL" id="GFJ81718.1"/>
    </source>
</evidence>
<dbReference type="SUPFAM" id="SSF102114">
    <property type="entry name" value="Radical SAM enzymes"/>
    <property type="match status" value="1"/>
</dbReference>
<dbReference type="PANTHER" id="PTHR43409:SF7">
    <property type="entry name" value="BLL1977 PROTEIN"/>
    <property type="match status" value="1"/>
</dbReference>
<evidence type="ECO:0000256" key="3">
    <source>
        <dbReference type="ARBA" id="ARBA00022723"/>
    </source>
</evidence>
<keyword evidence="5" id="KW-0411">Iron-sulfur</keyword>
<dbReference type="InterPro" id="IPR051198">
    <property type="entry name" value="BchE-like"/>
</dbReference>
<dbReference type="Proteomes" id="UP000482800">
    <property type="component" value="Unassembled WGS sequence"/>
</dbReference>